<dbReference type="GO" id="GO:0005524">
    <property type="term" value="F:ATP binding"/>
    <property type="evidence" value="ECO:0007669"/>
    <property type="project" value="InterPro"/>
</dbReference>
<dbReference type="AlphaFoldDB" id="A0A014MLH5"/>
<accession>A0A014MLH5</accession>
<feature type="domain" description="ChlI/MoxR AAA lid" evidence="2">
    <location>
        <begin position="241"/>
        <end position="310"/>
    </location>
</feature>
<dbReference type="GO" id="GO:0016887">
    <property type="term" value="F:ATP hydrolysis activity"/>
    <property type="evidence" value="ECO:0007669"/>
    <property type="project" value="InterPro"/>
</dbReference>
<reference evidence="3 4" key="1">
    <citation type="submission" date="2014-01" db="EMBL/GenBank/DDBJ databases">
        <title>Interspecies Systems Biology Uncovers Metabolites Affecting C. elegans Gene Expression and Life History Traits.</title>
        <authorList>
            <person name="Watson E."/>
            <person name="Macneil L.T."/>
            <person name="Ritter A.D."/>
            <person name="Yilmaz L.S."/>
            <person name="Rosebrock A.P."/>
            <person name="Caudy A.A."/>
            <person name="Walhout A.J."/>
        </authorList>
    </citation>
    <scope>NUCLEOTIDE SEQUENCE [LARGE SCALE GENOMIC DNA]</scope>
    <source>
        <strain evidence="3 4">DA1877</strain>
    </source>
</reference>
<dbReference type="STRING" id="225991.MA05_13030"/>
<evidence type="ECO:0000313" key="4">
    <source>
        <dbReference type="Proteomes" id="UP000020766"/>
    </source>
</evidence>
<name>A0A014MLH5_9BURK</name>
<evidence type="ECO:0000259" key="1">
    <source>
        <dbReference type="Pfam" id="PF07726"/>
    </source>
</evidence>
<proteinExistence type="predicted"/>
<dbReference type="PIRSF" id="PIRSF002849">
    <property type="entry name" value="AAA_ATPase_chaperone_MoxR_prd"/>
    <property type="match status" value="1"/>
</dbReference>
<organism evidence="3 4">
    <name type="scientific">Comamonas aquatica DA1877</name>
    <dbReference type="NCBI Taxonomy" id="1457173"/>
    <lineage>
        <taxon>Bacteria</taxon>
        <taxon>Pseudomonadati</taxon>
        <taxon>Pseudomonadota</taxon>
        <taxon>Betaproteobacteria</taxon>
        <taxon>Burkholderiales</taxon>
        <taxon>Comamonadaceae</taxon>
        <taxon>Comamonas</taxon>
    </lineage>
</organism>
<comment type="caution">
    <text evidence="3">The sequence shown here is derived from an EMBL/GenBank/DDBJ whole genome shotgun (WGS) entry which is preliminary data.</text>
</comment>
<gene>
    <name evidence="3" type="ORF">AX13_08595</name>
</gene>
<dbReference type="InterPro" id="IPR027417">
    <property type="entry name" value="P-loop_NTPase"/>
</dbReference>
<protein>
    <submittedName>
        <fullName evidence="3">Magnesium chelatase</fullName>
    </submittedName>
</protein>
<dbReference type="Gene3D" id="3.40.50.300">
    <property type="entry name" value="P-loop containing nucleotide triphosphate hydrolases"/>
    <property type="match status" value="1"/>
</dbReference>
<dbReference type="Pfam" id="PF07726">
    <property type="entry name" value="AAA_3"/>
    <property type="match status" value="1"/>
</dbReference>
<dbReference type="RefSeq" id="WP_051519633.1">
    <property type="nucleotide sequence ID" value="NZ_JBOK01000022.1"/>
</dbReference>
<dbReference type="InterPro" id="IPR050764">
    <property type="entry name" value="CbbQ/NirQ/NorQ/GpvN"/>
</dbReference>
<evidence type="ECO:0000313" key="3">
    <source>
        <dbReference type="EMBL" id="EXU78979.1"/>
    </source>
</evidence>
<keyword evidence="4" id="KW-1185">Reference proteome</keyword>
<dbReference type="SUPFAM" id="SSF52540">
    <property type="entry name" value="P-loop containing nucleoside triphosphate hydrolases"/>
    <property type="match status" value="1"/>
</dbReference>
<dbReference type="PANTHER" id="PTHR42759">
    <property type="entry name" value="MOXR FAMILY PROTEIN"/>
    <property type="match status" value="1"/>
</dbReference>
<dbReference type="PANTHER" id="PTHR42759:SF5">
    <property type="entry name" value="METHANOL DEHYDROGENASE REGULATOR"/>
    <property type="match status" value="1"/>
</dbReference>
<dbReference type="Gene3D" id="1.10.8.80">
    <property type="entry name" value="Magnesium chelatase subunit I, C-Terminal domain"/>
    <property type="match status" value="1"/>
</dbReference>
<dbReference type="CDD" id="cd00009">
    <property type="entry name" value="AAA"/>
    <property type="match status" value="1"/>
</dbReference>
<dbReference type="Pfam" id="PF17863">
    <property type="entry name" value="AAA_lid_2"/>
    <property type="match status" value="1"/>
</dbReference>
<dbReference type="PATRIC" id="fig|1457173.3.peg.3137"/>
<dbReference type="Proteomes" id="UP000020766">
    <property type="component" value="Unassembled WGS sequence"/>
</dbReference>
<dbReference type="EMBL" id="JBOK01000022">
    <property type="protein sequence ID" value="EXU78979.1"/>
    <property type="molecule type" value="Genomic_DNA"/>
</dbReference>
<evidence type="ECO:0000259" key="2">
    <source>
        <dbReference type="Pfam" id="PF17863"/>
    </source>
</evidence>
<feature type="domain" description="ATPase AAA-3" evidence="1">
    <location>
        <begin position="48"/>
        <end position="178"/>
    </location>
</feature>
<dbReference type="InterPro" id="IPR011703">
    <property type="entry name" value="ATPase_AAA-3"/>
</dbReference>
<dbReference type="InterPro" id="IPR041628">
    <property type="entry name" value="ChlI/MoxR_AAA_lid"/>
</dbReference>
<sequence length="323" mass="34767">MDAAVTEAAPAQSGAPLAQAIVRNVEQVLQGKHQQVEWALAAMVASGHVLLEDVPGLGKTMLARALATSVGLSFKRIQFTADLMPSDIVGGPVYNPKDGSFALRPGPVFAHIVLADEVNRANPRAQSALLECMEEGQVTLDGHSLPLPQPFVVLATQNPMDMAGTFPLPEAQMDRFLIRLSLGYPDFATEAGLIQSQQFVHPIQRLQPVCTPAQFADLAEGARAVIVTPEMAQFMAQIVAATRTHPMLRFGASPRGTLGLARMARALSHVRGQRYVEPAVVREVAPAVLAHRIVLAQPHVQAHPVQATENVVREILALQRTPR</sequence>